<proteinExistence type="predicted"/>
<dbReference type="Proteomes" id="UP001589619">
    <property type="component" value="Unassembled WGS sequence"/>
</dbReference>
<keyword evidence="4" id="KW-1185">Reference proteome</keyword>
<dbReference type="PROSITE" id="PS51175">
    <property type="entry name" value="CBM6"/>
    <property type="match status" value="1"/>
</dbReference>
<accession>A0ABV5W943</accession>
<dbReference type="SMART" id="SM00710">
    <property type="entry name" value="PbH1"/>
    <property type="match status" value="4"/>
</dbReference>
<dbReference type="SUPFAM" id="SSF49785">
    <property type="entry name" value="Galactose-binding domain-like"/>
    <property type="match status" value="1"/>
</dbReference>
<dbReference type="InterPro" id="IPR005084">
    <property type="entry name" value="CBM6"/>
</dbReference>
<evidence type="ECO:0000313" key="4">
    <source>
        <dbReference type="Proteomes" id="UP001589619"/>
    </source>
</evidence>
<sequence>MTNSENRVYYVALTGSDSNNGQSLESPFKTIGRAAEIMQAGDSCYIREGTYRETVKPAASGTQSAPIRFEAFQGEQVVVSGCDLITQWTLHEGSIYKGAMDWNVEDGNGNMIFVNGEICGEAQWPNVSDRLARTQYAVVDRAENDNRTGAIFDEDLKAFPDGYWDGAMVACVNGVGYFISTAPVNRFASGTLYYDQWVSSAPYYHAGAGDIYFITRSLRALDTEKEWYYDSSEQKLYLWAPGGDHPEHHVVEAKRREYAFDLRDRAYIEVVGIGCRAASITTQEAHHCQIIRSALCGLDRYFGPRQSIYGRTKGIELGGRNNVLRDCEISHFEGIGIHISGARNQIVNCYIHDGNFESSYASLVWMTGSDHLISHCTITRSGRTCVSGVFAHSVIQYCDISFANCLTKDSGIIYLFNHDFDNTEIHHNWLHDNVSNHLSFGFYMDAWTSGVNFFNNVVWNIPHHGLHMNRPIQRALIYNNTFHRSANTRSSVFALDDMMGVHLANNIFADGEIIDWSEESLVTNNVIGQEVRFVDEERGDYRLQANSPAVGAGLRINGVTDDHPGAAPDAGAYPYNGEYWAPGYNFSQSVQANLQFTALSAKSQIGNVGFETGEWHPWTVLSGNPSIVFECAWDYSNFGYKSVTRSNKYAAMLGKGDAIEQVATGLQPNTTYSFWAGIRTGGYYRSADKYDECQASHSFHKAPNGGLPIYRDVTYVGPLRDGDWLRYNGIDFGKKGKYDVFDAGMTKIVGPILLEVRLDRADGELIGTVSVVSEYDNVWRYFSTPIRGAAGVHDVFLVLKGAGQCLLQSFKLYHSQHASPVRISVQGHDGDSKTRTVRRLNWDARMEHLEFTTGPNGDSATVSIENAGEHYIYVDDCGLWNPKL</sequence>
<dbReference type="CDD" id="cd04084">
    <property type="entry name" value="CBM6_xylanase-like"/>
    <property type="match status" value="1"/>
</dbReference>
<evidence type="ECO:0000259" key="2">
    <source>
        <dbReference type="PROSITE" id="PS51175"/>
    </source>
</evidence>
<dbReference type="Pfam" id="PF03422">
    <property type="entry name" value="CBM_6"/>
    <property type="match status" value="1"/>
</dbReference>
<protein>
    <submittedName>
        <fullName evidence="3">Right-handed parallel beta-helix repeat-containing protein</fullName>
    </submittedName>
</protein>
<evidence type="ECO:0000313" key="3">
    <source>
        <dbReference type="EMBL" id="MFB9756911.1"/>
    </source>
</evidence>
<dbReference type="Gene3D" id="2.60.120.260">
    <property type="entry name" value="Galactose-binding domain-like"/>
    <property type="match status" value="2"/>
</dbReference>
<feature type="domain" description="CBM6" evidence="2">
    <location>
        <begin position="682"/>
        <end position="813"/>
    </location>
</feature>
<gene>
    <name evidence="3" type="ORF">ACFFNY_35540</name>
</gene>
<dbReference type="InterPro" id="IPR039448">
    <property type="entry name" value="Beta_helix"/>
</dbReference>
<dbReference type="InterPro" id="IPR012334">
    <property type="entry name" value="Pectin_lyas_fold"/>
</dbReference>
<keyword evidence="1" id="KW-0732">Signal</keyword>
<dbReference type="Gene3D" id="2.160.20.10">
    <property type="entry name" value="Single-stranded right-handed beta-helix, Pectin lyase-like"/>
    <property type="match status" value="2"/>
</dbReference>
<dbReference type="PANTHER" id="PTHR36453">
    <property type="entry name" value="SECRETED PROTEIN-RELATED"/>
    <property type="match status" value="1"/>
</dbReference>
<reference evidence="3 4" key="1">
    <citation type="submission" date="2024-09" db="EMBL/GenBank/DDBJ databases">
        <authorList>
            <person name="Sun Q."/>
            <person name="Mori K."/>
        </authorList>
    </citation>
    <scope>NUCLEOTIDE SEQUENCE [LARGE SCALE GENOMIC DNA]</scope>
    <source>
        <strain evidence="3 4">JCM 12520</strain>
    </source>
</reference>
<organism evidence="3 4">
    <name type="scientific">Paenibacillus hodogayensis</name>
    <dbReference type="NCBI Taxonomy" id="279208"/>
    <lineage>
        <taxon>Bacteria</taxon>
        <taxon>Bacillati</taxon>
        <taxon>Bacillota</taxon>
        <taxon>Bacilli</taxon>
        <taxon>Bacillales</taxon>
        <taxon>Paenibacillaceae</taxon>
        <taxon>Paenibacillus</taxon>
    </lineage>
</organism>
<evidence type="ECO:0000256" key="1">
    <source>
        <dbReference type="ARBA" id="ARBA00022729"/>
    </source>
</evidence>
<dbReference type="Pfam" id="PF13229">
    <property type="entry name" value="Beta_helix"/>
    <property type="match status" value="1"/>
</dbReference>
<dbReference type="SUPFAM" id="SSF51126">
    <property type="entry name" value="Pectin lyase-like"/>
    <property type="match status" value="1"/>
</dbReference>
<dbReference type="InterPro" id="IPR006584">
    <property type="entry name" value="Cellulose-bd_IV"/>
</dbReference>
<comment type="caution">
    <text evidence="3">The sequence shown here is derived from an EMBL/GenBank/DDBJ whole genome shotgun (WGS) entry which is preliminary data.</text>
</comment>
<dbReference type="RefSeq" id="WP_344906366.1">
    <property type="nucleotide sequence ID" value="NZ_BAAAYO010000003.1"/>
</dbReference>
<name>A0ABV5W943_9BACL</name>
<dbReference type="InterPro" id="IPR008979">
    <property type="entry name" value="Galactose-bd-like_sf"/>
</dbReference>
<dbReference type="PANTHER" id="PTHR36453:SF1">
    <property type="entry name" value="RIGHT HANDED BETA HELIX DOMAIN-CONTAINING PROTEIN"/>
    <property type="match status" value="1"/>
</dbReference>
<dbReference type="InterPro" id="IPR006626">
    <property type="entry name" value="PbH1"/>
</dbReference>
<dbReference type="SMART" id="SM00606">
    <property type="entry name" value="CBD_IV"/>
    <property type="match status" value="1"/>
</dbReference>
<dbReference type="EMBL" id="JBHMAG010000030">
    <property type="protein sequence ID" value="MFB9756911.1"/>
    <property type="molecule type" value="Genomic_DNA"/>
</dbReference>
<dbReference type="InterPro" id="IPR011050">
    <property type="entry name" value="Pectin_lyase_fold/virulence"/>
</dbReference>